<dbReference type="OrthoDB" id="3700746at2"/>
<dbReference type="EMBL" id="CP016793">
    <property type="protein sequence ID" value="ANZ39139.1"/>
    <property type="molecule type" value="Genomic_DNA"/>
</dbReference>
<protein>
    <recommendedName>
        <fullName evidence="5">DUF3153 domain-containing protein</fullName>
    </recommendedName>
</protein>
<evidence type="ECO:0008006" key="5">
    <source>
        <dbReference type="Google" id="ProtNLM"/>
    </source>
</evidence>
<proteinExistence type="predicted"/>
<feature type="signal peptide" evidence="2">
    <location>
        <begin position="1"/>
        <end position="21"/>
    </location>
</feature>
<sequence length="173" mass="18780">MRRLGLLLLVCLALAGCGALSDQTTVHTRLADAGYTNVSTFHGTNNGTDRFEVSASSSDQEKTTEQLAEAVWNSYPQHVDQLTVTLNGTSEVYSAEQLQQAFGDRHVTVKPDDDAATDRTILTWLAVAAGVFLLLVTGAVVLVVVLVRRSRRRKQQPHQVYLANPPPGWPPAA</sequence>
<keyword evidence="1" id="KW-0472">Membrane</keyword>
<keyword evidence="2" id="KW-0732">Signal</keyword>
<organism evidence="3 4">
    <name type="scientific">Lentzea guizhouensis</name>
    <dbReference type="NCBI Taxonomy" id="1586287"/>
    <lineage>
        <taxon>Bacteria</taxon>
        <taxon>Bacillati</taxon>
        <taxon>Actinomycetota</taxon>
        <taxon>Actinomycetes</taxon>
        <taxon>Pseudonocardiales</taxon>
        <taxon>Pseudonocardiaceae</taxon>
        <taxon>Lentzea</taxon>
    </lineage>
</organism>
<keyword evidence="1" id="KW-0812">Transmembrane</keyword>
<keyword evidence="4" id="KW-1185">Reference proteome</keyword>
<dbReference type="PROSITE" id="PS51257">
    <property type="entry name" value="PROKAR_LIPOPROTEIN"/>
    <property type="match status" value="1"/>
</dbReference>
<name>A0A1B2HN44_9PSEU</name>
<feature type="chain" id="PRO_5008538396" description="DUF3153 domain-containing protein" evidence="2">
    <location>
        <begin position="22"/>
        <end position="173"/>
    </location>
</feature>
<accession>A0A1B2HN44</accession>
<evidence type="ECO:0000313" key="3">
    <source>
        <dbReference type="EMBL" id="ANZ39139.1"/>
    </source>
</evidence>
<dbReference type="RefSeq" id="WP_065917482.1">
    <property type="nucleotide sequence ID" value="NZ_CP016793.1"/>
</dbReference>
<evidence type="ECO:0000313" key="4">
    <source>
        <dbReference type="Proteomes" id="UP000093053"/>
    </source>
</evidence>
<evidence type="ECO:0000256" key="1">
    <source>
        <dbReference type="SAM" id="Phobius"/>
    </source>
</evidence>
<keyword evidence="1" id="KW-1133">Transmembrane helix</keyword>
<dbReference type="KEGG" id="led:BBK82_26765"/>
<evidence type="ECO:0000256" key="2">
    <source>
        <dbReference type="SAM" id="SignalP"/>
    </source>
</evidence>
<dbReference type="Proteomes" id="UP000093053">
    <property type="component" value="Chromosome"/>
</dbReference>
<dbReference type="STRING" id="1586287.BBK82_26765"/>
<feature type="transmembrane region" description="Helical" evidence="1">
    <location>
        <begin position="121"/>
        <end position="147"/>
    </location>
</feature>
<dbReference type="AlphaFoldDB" id="A0A1B2HN44"/>
<reference evidence="3 4" key="1">
    <citation type="submission" date="2016-07" db="EMBL/GenBank/DDBJ databases">
        <title>Complete genome sequence of the Lentzea guizhouensis DHS C013.</title>
        <authorList>
            <person name="Cao C."/>
        </authorList>
    </citation>
    <scope>NUCLEOTIDE SEQUENCE [LARGE SCALE GENOMIC DNA]</scope>
    <source>
        <strain evidence="3 4">DHS C013</strain>
    </source>
</reference>
<gene>
    <name evidence="3" type="ORF">BBK82_26765</name>
</gene>